<dbReference type="OrthoDB" id="211711at2"/>
<sequence>MSSLLNRFQILGATVLSTCFATTTFAEAPVPIESISPVSEIEIEVQSQLETLQKALDDQDGYEDAREGQIRQSFGLLACLGQALAEHDEASVTKIQGPALRDAALQFQRKSTLEEAKAALEQVKLSVNGEATGEHSVDHPWNKLINMHPMMEEMNSRNSALLKVLRRPRGKPEEPVHATTWAILALAMQADTHEVKDEAMLPEWNKFSNEFREASLKLAESIRKKDGKEGRKWFDAANQSCDSCHEVFQ</sequence>
<name>A0A5C5X901_9PLAN</name>
<dbReference type="InterPro" id="IPR010980">
    <property type="entry name" value="Cyt_c/b562"/>
</dbReference>
<dbReference type="GO" id="GO:0005506">
    <property type="term" value="F:iron ion binding"/>
    <property type="evidence" value="ECO:0007669"/>
    <property type="project" value="InterPro"/>
</dbReference>
<dbReference type="Proteomes" id="UP000317243">
    <property type="component" value="Unassembled WGS sequence"/>
</dbReference>
<dbReference type="EMBL" id="SIHI01000001">
    <property type="protein sequence ID" value="TWT58625.1"/>
    <property type="molecule type" value="Genomic_DNA"/>
</dbReference>
<dbReference type="AlphaFoldDB" id="A0A5C5X901"/>
<protein>
    <recommendedName>
        <fullName evidence="3">Cytochrome C</fullName>
    </recommendedName>
</protein>
<comment type="caution">
    <text evidence="1">The sequence shown here is derived from an EMBL/GenBank/DDBJ whole genome shotgun (WGS) entry which is preliminary data.</text>
</comment>
<organism evidence="1 2">
    <name type="scientific">Thalassoglobus neptunius</name>
    <dbReference type="NCBI Taxonomy" id="1938619"/>
    <lineage>
        <taxon>Bacteria</taxon>
        <taxon>Pseudomonadati</taxon>
        <taxon>Planctomycetota</taxon>
        <taxon>Planctomycetia</taxon>
        <taxon>Planctomycetales</taxon>
        <taxon>Planctomycetaceae</taxon>
        <taxon>Thalassoglobus</taxon>
    </lineage>
</organism>
<dbReference type="RefSeq" id="WP_146509145.1">
    <property type="nucleotide sequence ID" value="NZ_SIHI01000001.1"/>
</dbReference>
<dbReference type="GO" id="GO:0022900">
    <property type="term" value="P:electron transport chain"/>
    <property type="evidence" value="ECO:0007669"/>
    <property type="project" value="InterPro"/>
</dbReference>
<keyword evidence="2" id="KW-1185">Reference proteome</keyword>
<gene>
    <name evidence="1" type="ORF">KOR42_20070</name>
</gene>
<evidence type="ECO:0000313" key="2">
    <source>
        <dbReference type="Proteomes" id="UP000317243"/>
    </source>
</evidence>
<reference evidence="1 2" key="1">
    <citation type="submission" date="2019-02" db="EMBL/GenBank/DDBJ databases">
        <title>Deep-cultivation of Planctomycetes and their phenomic and genomic characterization uncovers novel biology.</title>
        <authorList>
            <person name="Wiegand S."/>
            <person name="Jogler M."/>
            <person name="Boedeker C."/>
            <person name="Pinto D."/>
            <person name="Vollmers J."/>
            <person name="Rivas-Marin E."/>
            <person name="Kohn T."/>
            <person name="Peeters S.H."/>
            <person name="Heuer A."/>
            <person name="Rast P."/>
            <person name="Oberbeckmann S."/>
            <person name="Bunk B."/>
            <person name="Jeske O."/>
            <person name="Meyerdierks A."/>
            <person name="Storesund J.E."/>
            <person name="Kallscheuer N."/>
            <person name="Luecker S."/>
            <person name="Lage O.M."/>
            <person name="Pohl T."/>
            <person name="Merkel B.J."/>
            <person name="Hornburger P."/>
            <person name="Mueller R.-W."/>
            <person name="Bruemmer F."/>
            <person name="Labrenz M."/>
            <person name="Spormann A.M."/>
            <person name="Op Den Camp H."/>
            <person name="Overmann J."/>
            <person name="Amann R."/>
            <person name="Jetten M.S.M."/>
            <person name="Mascher T."/>
            <person name="Medema M.H."/>
            <person name="Devos D.P."/>
            <person name="Kaster A.-K."/>
            <person name="Ovreas L."/>
            <person name="Rohde M."/>
            <person name="Galperin M.Y."/>
            <person name="Jogler C."/>
        </authorList>
    </citation>
    <scope>NUCLEOTIDE SEQUENCE [LARGE SCALE GENOMIC DNA]</scope>
    <source>
        <strain evidence="1 2">KOR42</strain>
    </source>
</reference>
<dbReference type="SUPFAM" id="SSF47175">
    <property type="entry name" value="Cytochromes"/>
    <property type="match status" value="1"/>
</dbReference>
<evidence type="ECO:0000313" key="1">
    <source>
        <dbReference type="EMBL" id="TWT58625.1"/>
    </source>
</evidence>
<proteinExistence type="predicted"/>
<dbReference type="GO" id="GO:0009055">
    <property type="term" value="F:electron transfer activity"/>
    <property type="evidence" value="ECO:0007669"/>
    <property type="project" value="InterPro"/>
</dbReference>
<dbReference type="GO" id="GO:0020037">
    <property type="term" value="F:heme binding"/>
    <property type="evidence" value="ECO:0007669"/>
    <property type="project" value="InterPro"/>
</dbReference>
<evidence type="ECO:0008006" key="3">
    <source>
        <dbReference type="Google" id="ProtNLM"/>
    </source>
</evidence>
<accession>A0A5C5X901</accession>